<dbReference type="KEGG" id="lyj:FKV23_01825"/>
<dbReference type="InterPro" id="IPR021649">
    <property type="entry name" value="DUF3247"/>
</dbReference>
<accession>A0A514BXD4</accession>
<dbReference type="Proteomes" id="UP000317199">
    <property type="component" value="Chromosome"/>
</dbReference>
<dbReference type="EMBL" id="CP041242">
    <property type="protein sequence ID" value="QDH71659.1"/>
    <property type="molecule type" value="Genomic_DNA"/>
</dbReference>
<gene>
    <name evidence="1" type="ORF">FKV23_01825</name>
</gene>
<protein>
    <submittedName>
        <fullName evidence="1">DUF3247 family protein</fullName>
    </submittedName>
</protein>
<name>A0A514BXD4_9GAMM</name>
<proteinExistence type="predicted"/>
<keyword evidence="2" id="KW-1185">Reference proteome</keyword>
<evidence type="ECO:0000313" key="1">
    <source>
        <dbReference type="EMBL" id="QDH71659.1"/>
    </source>
</evidence>
<dbReference type="AlphaFoldDB" id="A0A514BXD4"/>
<dbReference type="OrthoDB" id="5958099at2"/>
<reference evidence="1 2" key="1">
    <citation type="submission" date="2019-06" db="EMBL/GenBank/DDBJ databases">
        <title>Lysobacter alkalisoli sp. nov. isolated from saline-alkali soil.</title>
        <authorList>
            <person name="Sun J.-Q."/>
            <person name="Xu L."/>
        </authorList>
    </citation>
    <scope>NUCLEOTIDE SEQUENCE [LARGE SCALE GENOMIC DNA]</scope>
    <source>
        <strain evidence="1 2">SJ-36</strain>
    </source>
</reference>
<dbReference type="Pfam" id="PF11607">
    <property type="entry name" value="DUF3247"/>
    <property type="match status" value="1"/>
</dbReference>
<evidence type="ECO:0000313" key="2">
    <source>
        <dbReference type="Proteomes" id="UP000317199"/>
    </source>
</evidence>
<organism evidence="1 2">
    <name type="scientific">Marilutibacter alkalisoli</name>
    <dbReference type="NCBI Taxonomy" id="2591633"/>
    <lineage>
        <taxon>Bacteria</taxon>
        <taxon>Pseudomonadati</taxon>
        <taxon>Pseudomonadota</taxon>
        <taxon>Gammaproteobacteria</taxon>
        <taxon>Lysobacterales</taxon>
        <taxon>Lysobacteraceae</taxon>
        <taxon>Marilutibacter</taxon>
    </lineage>
</organism>
<sequence>MGKFAEHIYTAPGDIAKLEALIPQLPNDAHVELTLDDGSVLLGTVAARPTVQVFQNAVGDEGLNGLVRIEDVALDRPETAGFHDVWLDRIAAIRQLPHA</sequence>
<dbReference type="Gene3D" id="2.30.30.720">
    <property type="entry name" value="Protein of unknown function (DUF3247)"/>
    <property type="match status" value="1"/>
</dbReference>